<sequence>MVTGGSGWTTGLGGAGAGAGFAAGAGCGAGGENQPSKNPWVLARPARTAGVAGAAGVADAAPVVGTRSPLYRRTTASAKSE</sequence>
<protein>
    <submittedName>
        <fullName evidence="1">Unannotated protein</fullName>
    </submittedName>
</protein>
<dbReference type="AlphaFoldDB" id="A0A6J7GCF5"/>
<gene>
    <name evidence="1" type="ORF">UFOPK3564_00675</name>
</gene>
<accession>A0A6J7GCF5</accession>
<name>A0A6J7GCF5_9ZZZZ</name>
<dbReference type="EMBL" id="CAFBMK010000025">
    <property type="protein sequence ID" value="CAB4902685.1"/>
    <property type="molecule type" value="Genomic_DNA"/>
</dbReference>
<reference evidence="1" key="1">
    <citation type="submission" date="2020-05" db="EMBL/GenBank/DDBJ databases">
        <authorList>
            <person name="Chiriac C."/>
            <person name="Salcher M."/>
            <person name="Ghai R."/>
            <person name="Kavagutti S V."/>
        </authorList>
    </citation>
    <scope>NUCLEOTIDE SEQUENCE</scope>
</reference>
<organism evidence="1">
    <name type="scientific">freshwater metagenome</name>
    <dbReference type="NCBI Taxonomy" id="449393"/>
    <lineage>
        <taxon>unclassified sequences</taxon>
        <taxon>metagenomes</taxon>
        <taxon>ecological metagenomes</taxon>
    </lineage>
</organism>
<evidence type="ECO:0000313" key="1">
    <source>
        <dbReference type="EMBL" id="CAB4902685.1"/>
    </source>
</evidence>
<proteinExistence type="predicted"/>